<accession>A0AAW0GF00</accession>
<evidence type="ECO:0000256" key="9">
    <source>
        <dbReference type="ARBA" id="ARBA00023310"/>
    </source>
</evidence>
<sequence>MVRPSIRLAQSLRPRRLPQNVSRSHRQTRFASSTPGGNSTEAAQKKAEEALATAQKYAGQAVEASKKVLGPVGERIGNLLGSYRQPLVYNFSVAREFLKQVYVAERLQPPTNVNTITNAYSAIWSRARNPAYWREVARTGEWTKLAIYGVEAYGLFKIGEIVGRRNLVGYKLD</sequence>
<evidence type="ECO:0000256" key="1">
    <source>
        <dbReference type="ARBA" id="ARBA00004325"/>
    </source>
</evidence>
<organism evidence="11 12">
    <name type="scientific">Cerrena zonata</name>
    <dbReference type="NCBI Taxonomy" id="2478898"/>
    <lineage>
        <taxon>Eukaryota</taxon>
        <taxon>Fungi</taxon>
        <taxon>Dikarya</taxon>
        <taxon>Basidiomycota</taxon>
        <taxon>Agaricomycotina</taxon>
        <taxon>Agaricomycetes</taxon>
        <taxon>Polyporales</taxon>
        <taxon>Cerrenaceae</taxon>
        <taxon>Cerrena</taxon>
    </lineage>
</organism>
<evidence type="ECO:0000313" key="11">
    <source>
        <dbReference type="EMBL" id="KAK7691102.1"/>
    </source>
</evidence>
<evidence type="ECO:0000256" key="4">
    <source>
        <dbReference type="ARBA" id="ARBA00022547"/>
    </source>
</evidence>
<dbReference type="Proteomes" id="UP001385951">
    <property type="component" value="Unassembled WGS sequence"/>
</dbReference>
<reference evidence="11 12" key="1">
    <citation type="submission" date="2022-09" db="EMBL/GenBank/DDBJ databases">
        <authorList>
            <person name="Palmer J.M."/>
        </authorList>
    </citation>
    <scope>NUCLEOTIDE SEQUENCE [LARGE SCALE GENOMIC DNA]</scope>
    <source>
        <strain evidence="11 12">DSM 7382</strain>
    </source>
</reference>
<dbReference type="GO" id="GO:0015078">
    <property type="term" value="F:proton transmembrane transporter activity"/>
    <property type="evidence" value="ECO:0007669"/>
    <property type="project" value="InterPro"/>
</dbReference>
<dbReference type="GO" id="GO:0015986">
    <property type="term" value="P:proton motive force-driven ATP synthesis"/>
    <property type="evidence" value="ECO:0007669"/>
    <property type="project" value="InterPro"/>
</dbReference>
<keyword evidence="3" id="KW-0813">Transport</keyword>
<name>A0AAW0GF00_9APHY</name>
<protein>
    <submittedName>
        <fullName evidence="11">Uncharacterized protein</fullName>
    </submittedName>
</protein>
<evidence type="ECO:0000256" key="7">
    <source>
        <dbReference type="ARBA" id="ARBA00023128"/>
    </source>
</evidence>
<evidence type="ECO:0000256" key="2">
    <source>
        <dbReference type="ARBA" id="ARBA00005699"/>
    </source>
</evidence>
<dbReference type="AlphaFoldDB" id="A0AAW0GF00"/>
<proteinExistence type="inferred from homology"/>
<keyword evidence="4" id="KW-0138">CF(0)</keyword>
<keyword evidence="8" id="KW-0472">Membrane</keyword>
<feature type="compositionally biased region" description="Polar residues" evidence="10">
    <location>
        <begin position="29"/>
        <end position="39"/>
    </location>
</feature>
<dbReference type="InterPro" id="IPR006808">
    <property type="entry name" value="ATP_synth_F0_gsu_mt"/>
</dbReference>
<comment type="similarity">
    <text evidence="2">Belongs to the ATPase g subunit family.</text>
</comment>
<dbReference type="Pfam" id="PF04718">
    <property type="entry name" value="ATP-synt_G"/>
    <property type="match status" value="1"/>
</dbReference>
<keyword evidence="6" id="KW-0406">Ion transport</keyword>
<evidence type="ECO:0000313" key="12">
    <source>
        <dbReference type="Proteomes" id="UP001385951"/>
    </source>
</evidence>
<evidence type="ECO:0000256" key="10">
    <source>
        <dbReference type="SAM" id="MobiDB-lite"/>
    </source>
</evidence>
<dbReference type="GO" id="GO:0045259">
    <property type="term" value="C:proton-transporting ATP synthase complex"/>
    <property type="evidence" value="ECO:0007669"/>
    <property type="project" value="UniProtKB-KW"/>
</dbReference>
<evidence type="ECO:0000256" key="5">
    <source>
        <dbReference type="ARBA" id="ARBA00022781"/>
    </source>
</evidence>
<gene>
    <name evidence="11" type="ORF">QCA50_006205</name>
</gene>
<feature type="region of interest" description="Disordered" evidence="10">
    <location>
        <begin position="16"/>
        <end position="47"/>
    </location>
</feature>
<evidence type="ECO:0000256" key="8">
    <source>
        <dbReference type="ARBA" id="ARBA00023136"/>
    </source>
</evidence>
<evidence type="ECO:0000256" key="3">
    <source>
        <dbReference type="ARBA" id="ARBA00022448"/>
    </source>
</evidence>
<comment type="subcellular location">
    <subcellularLocation>
        <location evidence="1">Mitochondrion membrane</location>
    </subcellularLocation>
</comment>
<dbReference type="EMBL" id="JASBNA010000006">
    <property type="protein sequence ID" value="KAK7691102.1"/>
    <property type="molecule type" value="Genomic_DNA"/>
</dbReference>
<keyword evidence="5" id="KW-0375">Hydrogen ion transport</keyword>
<dbReference type="GO" id="GO:0031966">
    <property type="term" value="C:mitochondrial membrane"/>
    <property type="evidence" value="ECO:0007669"/>
    <property type="project" value="UniProtKB-SubCell"/>
</dbReference>
<keyword evidence="9" id="KW-0066">ATP synthesis</keyword>
<keyword evidence="12" id="KW-1185">Reference proteome</keyword>
<comment type="caution">
    <text evidence="11">The sequence shown here is derived from an EMBL/GenBank/DDBJ whole genome shotgun (WGS) entry which is preliminary data.</text>
</comment>
<evidence type="ECO:0000256" key="6">
    <source>
        <dbReference type="ARBA" id="ARBA00023065"/>
    </source>
</evidence>
<keyword evidence="7" id="KW-0496">Mitochondrion</keyword>